<dbReference type="AlphaFoldDB" id="A0A5A7QQ63"/>
<sequence length="111" mass="12993">MCSPYRVNTLTGKHSIEGRHLTLLSRPHAIDFPFPGVPALPLARPPGREPLRRNPSWEEDSLKVHRHISNSAKEHIDFRGRMWIPCYQFFQHNFLSRSSTHFFFIQKLSSQ</sequence>
<dbReference type="EMBL" id="BKCP01007882">
    <property type="protein sequence ID" value="GER47374.1"/>
    <property type="molecule type" value="Genomic_DNA"/>
</dbReference>
<evidence type="ECO:0000313" key="2">
    <source>
        <dbReference type="Proteomes" id="UP000325081"/>
    </source>
</evidence>
<gene>
    <name evidence="1" type="ORF">STAS_24481</name>
</gene>
<protein>
    <submittedName>
        <fullName evidence="1">Cryptochrome-1</fullName>
    </submittedName>
</protein>
<name>A0A5A7QQ63_STRAF</name>
<reference evidence="2" key="1">
    <citation type="journal article" date="2019" name="Curr. Biol.">
        <title>Genome Sequence of Striga asiatica Provides Insight into the Evolution of Plant Parasitism.</title>
        <authorList>
            <person name="Yoshida S."/>
            <person name="Kim S."/>
            <person name="Wafula E.K."/>
            <person name="Tanskanen J."/>
            <person name="Kim Y.M."/>
            <person name="Honaas L."/>
            <person name="Yang Z."/>
            <person name="Spallek T."/>
            <person name="Conn C.E."/>
            <person name="Ichihashi Y."/>
            <person name="Cheong K."/>
            <person name="Cui S."/>
            <person name="Der J.P."/>
            <person name="Gundlach H."/>
            <person name="Jiao Y."/>
            <person name="Hori C."/>
            <person name="Ishida J.K."/>
            <person name="Kasahara H."/>
            <person name="Kiba T."/>
            <person name="Kim M.S."/>
            <person name="Koo N."/>
            <person name="Laohavisit A."/>
            <person name="Lee Y.H."/>
            <person name="Lumba S."/>
            <person name="McCourt P."/>
            <person name="Mortimer J.C."/>
            <person name="Mutuku J.M."/>
            <person name="Nomura T."/>
            <person name="Sasaki-Sekimoto Y."/>
            <person name="Seto Y."/>
            <person name="Wang Y."/>
            <person name="Wakatake T."/>
            <person name="Sakakibara H."/>
            <person name="Demura T."/>
            <person name="Yamaguchi S."/>
            <person name="Yoneyama K."/>
            <person name="Manabe R.I."/>
            <person name="Nelson D.C."/>
            <person name="Schulman A.H."/>
            <person name="Timko M.P."/>
            <person name="dePamphilis C.W."/>
            <person name="Choi D."/>
            <person name="Shirasu K."/>
        </authorList>
    </citation>
    <scope>NUCLEOTIDE SEQUENCE [LARGE SCALE GENOMIC DNA]</scope>
    <source>
        <strain evidence="2">cv. UVA1</strain>
    </source>
</reference>
<organism evidence="1 2">
    <name type="scientific">Striga asiatica</name>
    <name type="common">Asiatic witchweed</name>
    <name type="synonym">Buchnera asiatica</name>
    <dbReference type="NCBI Taxonomy" id="4170"/>
    <lineage>
        <taxon>Eukaryota</taxon>
        <taxon>Viridiplantae</taxon>
        <taxon>Streptophyta</taxon>
        <taxon>Embryophyta</taxon>
        <taxon>Tracheophyta</taxon>
        <taxon>Spermatophyta</taxon>
        <taxon>Magnoliopsida</taxon>
        <taxon>eudicotyledons</taxon>
        <taxon>Gunneridae</taxon>
        <taxon>Pentapetalae</taxon>
        <taxon>asterids</taxon>
        <taxon>lamiids</taxon>
        <taxon>Lamiales</taxon>
        <taxon>Orobanchaceae</taxon>
        <taxon>Buchnereae</taxon>
        <taxon>Striga</taxon>
    </lineage>
</organism>
<keyword evidence="2" id="KW-1185">Reference proteome</keyword>
<accession>A0A5A7QQ63</accession>
<dbReference type="Proteomes" id="UP000325081">
    <property type="component" value="Unassembled WGS sequence"/>
</dbReference>
<feature type="non-terminal residue" evidence="1">
    <location>
        <position position="111"/>
    </location>
</feature>
<evidence type="ECO:0000313" key="1">
    <source>
        <dbReference type="EMBL" id="GER47374.1"/>
    </source>
</evidence>
<proteinExistence type="predicted"/>
<comment type="caution">
    <text evidence="1">The sequence shown here is derived from an EMBL/GenBank/DDBJ whole genome shotgun (WGS) entry which is preliminary data.</text>
</comment>